<evidence type="ECO:0000256" key="5">
    <source>
        <dbReference type="ARBA" id="ARBA00022723"/>
    </source>
</evidence>
<dbReference type="NCBIfam" id="NF001299">
    <property type="entry name" value="PRK00241.1"/>
    <property type="match status" value="1"/>
</dbReference>
<dbReference type="GO" id="GO:0005829">
    <property type="term" value="C:cytosol"/>
    <property type="evidence" value="ECO:0007669"/>
    <property type="project" value="TreeGrafter"/>
</dbReference>
<comment type="similarity">
    <text evidence="3">Belongs to the Nudix hydrolase family. NudC subfamily.</text>
</comment>
<dbReference type="PANTHER" id="PTHR42904">
    <property type="entry name" value="NUDIX HYDROLASE, NUDC SUBFAMILY"/>
    <property type="match status" value="1"/>
</dbReference>
<keyword evidence="7" id="KW-0460">Magnesium</keyword>
<dbReference type="EC" id="3.6.1.22" evidence="4"/>
<dbReference type="AlphaFoldDB" id="A0A368N3E0"/>
<keyword evidence="5" id="KW-0479">Metal-binding</keyword>
<dbReference type="PRINTS" id="PR00502">
    <property type="entry name" value="NUDIXFAMILY"/>
</dbReference>
<evidence type="ECO:0000256" key="2">
    <source>
        <dbReference type="ARBA" id="ARBA00001947"/>
    </source>
</evidence>
<evidence type="ECO:0000256" key="9">
    <source>
        <dbReference type="ARBA" id="ARBA00023679"/>
    </source>
</evidence>
<dbReference type="InterPro" id="IPR015376">
    <property type="entry name" value="Znr_NADH_PPase"/>
</dbReference>
<reference evidence="12 13" key="1">
    <citation type="submission" date="2018-07" db="EMBL/GenBank/DDBJ databases">
        <title>Corallincola holothuriorum sp. nov., a new facultative anaerobe isolated from sea cucumber Apostichopus japonicus.</title>
        <authorList>
            <person name="Xia H."/>
        </authorList>
    </citation>
    <scope>NUCLEOTIDE SEQUENCE [LARGE SCALE GENOMIC DNA]</scope>
    <source>
        <strain evidence="12 13">C4</strain>
    </source>
</reference>
<evidence type="ECO:0000256" key="8">
    <source>
        <dbReference type="ARBA" id="ARBA00023027"/>
    </source>
</evidence>
<dbReference type="Pfam" id="PF09296">
    <property type="entry name" value="NUDIX-like"/>
    <property type="match status" value="1"/>
</dbReference>
<evidence type="ECO:0000256" key="4">
    <source>
        <dbReference type="ARBA" id="ARBA00012381"/>
    </source>
</evidence>
<evidence type="ECO:0000313" key="13">
    <source>
        <dbReference type="Proteomes" id="UP000252558"/>
    </source>
</evidence>
<organism evidence="12 13">
    <name type="scientific">Corallincola holothuriorum</name>
    <dbReference type="NCBI Taxonomy" id="2282215"/>
    <lineage>
        <taxon>Bacteria</taxon>
        <taxon>Pseudomonadati</taxon>
        <taxon>Pseudomonadota</taxon>
        <taxon>Gammaproteobacteria</taxon>
        <taxon>Alteromonadales</taxon>
        <taxon>Psychromonadaceae</taxon>
        <taxon>Corallincola</taxon>
    </lineage>
</organism>
<comment type="cofactor">
    <cofactor evidence="1">
        <name>Mg(2+)</name>
        <dbReference type="ChEBI" id="CHEBI:18420"/>
    </cofactor>
</comment>
<dbReference type="InterPro" id="IPR050241">
    <property type="entry name" value="NAD-cap_RNA_hydrolase_NudC"/>
</dbReference>
<feature type="domain" description="Nudix hydrolase" evidence="11">
    <location>
        <begin position="158"/>
        <end position="282"/>
    </location>
</feature>
<dbReference type="Pfam" id="PF09297">
    <property type="entry name" value="Zn_ribbon_NUD"/>
    <property type="match status" value="1"/>
</dbReference>
<dbReference type="GO" id="GO:0046872">
    <property type="term" value="F:metal ion binding"/>
    <property type="evidence" value="ECO:0007669"/>
    <property type="project" value="UniProtKB-KW"/>
</dbReference>
<dbReference type="PROSITE" id="PS00893">
    <property type="entry name" value="NUDIX_BOX"/>
    <property type="match status" value="1"/>
</dbReference>
<dbReference type="EMBL" id="QPID01000014">
    <property type="protein sequence ID" value="RCU43789.1"/>
    <property type="molecule type" value="Genomic_DNA"/>
</dbReference>
<evidence type="ECO:0000259" key="11">
    <source>
        <dbReference type="PROSITE" id="PS51462"/>
    </source>
</evidence>
<dbReference type="InterPro" id="IPR049734">
    <property type="entry name" value="NudC-like_C"/>
</dbReference>
<dbReference type="GO" id="GO:0110153">
    <property type="term" value="F:RNA NAD-cap (NMN-forming) hydrolase activity"/>
    <property type="evidence" value="ECO:0007669"/>
    <property type="project" value="RHEA"/>
</dbReference>
<comment type="cofactor">
    <cofactor evidence="2">
        <name>Zn(2+)</name>
        <dbReference type="ChEBI" id="CHEBI:29105"/>
    </cofactor>
</comment>
<dbReference type="InterPro" id="IPR015375">
    <property type="entry name" value="NADH_PPase-like_N"/>
</dbReference>
<keyword evidence="6 10" id="KW-0378">Hydrolase</keyword>
<accession>A0A368N3E0</accession>
<dbReference type="PANTHER" id="PTHR42904:SF6">
    <property type="entry name" value="NAD-CAPPED RNA HYDROLASE NUDT12"/>
    <property type="match status" value="1"/>
</dbReference>
<evidence type="ECO:0000256" key="3">
    <source>
        <dbReference type="ARBA" id="ARBA00009595"/>
    </source>
</evidence>
<dbReference type="InterPro" id="IPR015797">
    <property type="entry name" value="NUDIX_hydrolase-like_dom_sf"/>
</dbReference>
<gene>
    <name evidence="12" type="ORF">DU002_18075</name>
</gene>
<dbReference type="CDD" id="cd03429">
    <property type="entry name" value="NUDIX_NADH_pyrophosphatase_Nudt13"/>
    <property type="match status" value="1"/>
</dbReference>
<comment type="catalytic activity">
    <reaction evidence="9">
        <text>a 5'-end NAD(+)-phospho-ribonucleoside in mRNA + H2O = a 5'-end phospho-adenosine-phospho-ribonucleoside in mRNA + beta-nicotinamide D-ribonucleotide + 2 H(+)</text>
        <dbReference type="Rhea" id="RHEA:60876"/>
        <dbReference type="Rhea" id="RHEA-COMP:15698"/>
        <dbReference type="Rhea" id="RHEA-COMP:15719"/>
        <dbReference type="ChEBI" id="CHEBI:14649"/>
        <dbReference type="ChEBI" id="CHEBI:15377"/>
        <dbReference type="ChEBI" id="CHEBI:15378"/>
        <dbReference type="ChEBI" id="CHEBI:144029"/>
        <dbReference type="ChEBI" id="CHEBI:144051"/>
    </reaction>
    <physiologicalReaction direction="left-to-right" evidence="9">
        <dbReference type="Rhea" id="RHEA:60877"/>
    </physiologicalReaction>
</comment>
<evidence type="ECO:0000256" key="1">
    <source>
        <dbReference type="ARBA" id="ARBA00001946"/>
    </source>
</evidence>
<keyword evidence="8" id="KW-0520">NAD</keyword>
<dbReference type="InterPro" id="IPR000086">
    <property type="entry name" value="NUDIX_hydrolase_dom"/>
</dbReference>
<dbReference type="GO" id="GO:0035529">
    <property type="term" value="F:NADH pyrophosphatase activity"/>
    <property type="evidence" value="ECO:0007669"/>
    <property type="project" value="TreeGrafter"/>
</dbReference>
<comment type="caution">
    <text evidence="12">The sequence shown here is derived from an EMBL/GenBank/DDBJ whole genome shotgun (WGS) entry which is preliminary data.</text>
</comment>
<evidence type="ECO:0000256" key="10">
    <source>
        <dbReference type="RuleBase" id="RU003476"/>
    </source>
</evidence>
<evidence type="ECO:0000256" key="6">
    <source>
        <dbReference type="ARBA" id="ARBA00022801"/>
    </source>
</evidence>
<dbReference type="InterPro" id="IPR020084">
    <property type="entry name" value="NUDIX_hydrolase_CS"/>
</dbReference>
<evidence type="ECO:0000256" key="7">
    <source>
        <dbReference type="ARBA" id="ARBA00022842"/>
    </source>
</evidence>
<dbReference type="Gene3D" id="3.90.79.20">
    <property type="match status" value="1"/>
</dbReference>
<evidence type="ECO:0000313" key="12">
    <source>
        <dbReference type="EMBL" id="RCU43789.1"/>
    </source>
</evidence>
<sequence>MYTFPEFHRVVYITSSLPKEQATLSHYQTDPSNPKQSVWFIVFGQKILLTSNGDLPSALPGAISEDKLEPMVLGELQGRSCHMVVLEQDTAFAQAEMVDLRSLAERLPAEQFAMAGKACQWETFLNNHRFCGRCGARMRQVQWELAMHCDHCKHRCYPRLSPCIIVAVRRDRQILLAQNKRHKSGVYSVVAGFIEPGETVEQAVHRELAEEVGIAVTGLTYRASQPWPFPHALMMAFTADYLAGDLVLEQKEISDAGWYAITEREVWPPLPDDYTVARQLIEQLIADIEQND</sequence>
<dbReference type="InterPro" id="IPR020476">
    <property type="entry name" value="Nudix_hydrolase"/>
</dbReference>
<dbReference type="PROSITE" id="PS51462">
    <property type="entry name" value="NUDIX"/>
    <property type="match status" value="1"/>
</dbReference>
<dbReference type="Gene3D" id="3.90.79.10">
    <property type="entry name" value="Nucleoside Triphosphate Pyrophosphohydrolase"/>
    <property type="match status" value="1"/>
</dbReference>
<dbReference type="GO" id="GO:0006742">
    <property type="term" value="P:NADP+ catabolic process"/>
    <property type="evidence" value="ECO:0007669"/>
    <property type="project" value="TreeGrafter"/>
</dbReference>
<proteinExistence type="inferred from homology"/>
<dbReference type="SUPFAM" id="SSF55811">
    <property type="entry name" value="Nudix"/>
    <property type="match status" value="2"/>
</dbReference>
<name>A0A368N3E0_9GAMM</name>
<dbReference type="GO" id="GO:0019677">
    <property type="term" value="P:NAD+ catabolic process"/>
    <property type="evidence" value="ECO:0007669"/>
    <property type="project" value="TreeGrafter"/>
</dbReference>
<protein>
    <recommendedName>
        <fullName evidence="4">NAD(+) diphosphatase</fullName>
        <ecNumber evidence="4">3.6.1.22</ecNumber>
    </recommendedName>
</protein>
<dbReference type="Proteomes" id="UP000252558">
    <property type="component" value="Unassembled WGS sequence"/>
</dbReference>
<keyword evidence="13" id="KW-1185">Reference proteome</keyword>
<dbReference type="Pfam" id="PF00293">
    <property type="entry name" value="NUDIX"/>
    <property type="match status" value="1"/>
</dbReference>